<dbReference type="InterPro" id="IPR036890">
    <property type="entry name" value="HATPase_C_sf"/>
</dbReference>
<evidence type="ECO:0000256" key="3">
    <source>
        <dbReference type="ARBA" id="ARBA00022679"/>
    </source>
</evidence>
<keyword evidence="5 9" id="KW-0418">Kinase</keyword>
<feature type="domain" description="Histidine kinase" evidence="8">
    <location>
        <begin position="1"/>
        <end position="117"/>
    </location>
</feature>
<feature type="non-terminal residue" evidence="9">
    <location>
        <position position="137"/>
    </location>
</feature>
<evidence type="ECO:0000259" key="8">
    <source>
        <dbReference type="PROSITE" id="PS50109"/>
    </source>
</evidence>
<dbReference type="GO" id="GO:0004673">
    <property type="term" value="F:protein histidine kinase activity"/>
    <property type="evidence" value="ECO:0007669"/>
    <property type="project" value="UniProtKB-EC"/>
</dbReference>
<keyword evidence="4" id="KW-0547">Nucleotide-binding</keyword>
<evidence type="ECO:0000256" key="7">
    <source>
        <dbReference type="ARBA" id="ARBA00023012"/>
    </source>
</evidence>
<dbReference type="GO" id="GO:0030295">
    <property type="term" value="F:protein kinase activator activity"/>
    <property type="evidence" value="ECO:0007669"/>
    <property type="project" value="TreeGrafter"/>
</dbReference>
<dbReference type="PROSITE" id="PS50109">
    <property type="entry name" value="HIS_KIN"/>
    <property type="match status" value="1"/>
</dbReference>
<gene>
    <name evidence="9" type="ORF">B1A_12336</name>
</gene>
<keyword evidence="3" id="KW-0808">Transferase</keyword>
<dbReference type="InterPro" id="IPR003594">
    <property type="entry name" value="HATPase_dom"/>
</dbReference>
<dbReference type="PANTHER" id="PTHR42878:SF7">
    <property type="entry name" value="SENSOR HISTIDINE KINASE GLRK"/>
    <property type="match status" value="1"/>
</dbReference>
<dbReference type="SUPFAM" id="SSF55874">
    <property type="entry name" value="ATPase domain of HSP90 chaperone/DNA topoisomerase II/histidine kinase"/>
    <property type="match status" value="1"/>
</dbReference>
<sequence>MIDDLFFIAEVGDPKYRKTAENIDLTALVQSEIRIVEEGVTPEKEAVDFQFNSPESPIILSGDPVLLKRMMRNALQNARRYAASKVEIALESVKKNHDGGSMARIVIRDDGSGISSEDAILFGKRRPRKLSCENDLS</sequence>
<organism evidence="9">
    <name type="scientific">mine drainage metagenome</name>
    <dbReference type="NCBI Taxonomy" id="410659"/>
    <lineage>
        <taxon>unclassified sequences</taxon>
        <taxon>metagenomes</taxon>
        <taxon>ecological metagenomes</taxon>
    </lineage>
</organism>
<dbReference type="InterPro" id="IPR005467">
    <property type="entry name" value="His_kinase_dom"/>
</dbReference>
<dbReference type="GO" id="GO:0007234">
    <property type="term" value="P:osmosensory signaling via phosphorelay pathway"/>
    <property type="evidence" value="ECO:0007669"/>
    <property type="project" value="TreeGrafter"/>
</dbReference>
<dbReference type="EMBL" id="AUZX01008949">
    <property type="protein sequence ID" value="EQD53566.1"/>
    <property type="molecule type" value="Genomic_DNA"/>
</dbReference>
<dbReference type="AlphaFoldDB" id="T0ZZ95"/>
<dbReference type="GO" id="GO:0005524">
    <property type="term" value="F:ATP binding"/>
    <property type="evidence" value="ECO:0007669"/>
    <property type="project" value="UniProtKB-KW"/>
</dbReference>
<evidence type="ECO:0000256" key="6">
    <source>
        <dbReference type="ARBA" id="ARBA00022840"/>
    </source>
</evidence>
<reference evidence="9" key="1">
    <citation type="submission" date="2013-08" db="EMBL/GenBank/DDBJ databases">
        <authorList>
            <person name="Mendez C."/>
            <person name="Richter M."/>
            <person name="Ferrer M."/>
            <person name="Sanchez J."/>
        </authorList>
    </citation>
    <scope>NUCLEOTIDE SEQUENCE</scope>
</reference>
<dbReference type="EC" id="2.7.13.3" evidence="2"/>
<evidence type="ECO:0000256" key="5">
    <source>
        <dbReference type="ARBA" id="ARBA00022777"/>
    </source>
</evidence>
<reference evidence="9" key="2">
    <citation type="journal article" date="2014" name="ISME J.">
        <title>Microbial stratification in low pH oxic and suboxic macroscopic growths along an acid mine drainage.</title>
        <authorList>
            <person name="Mendez-Garcia C."/>
            <person name="Mesa V."/>
            <person name="Sprenger R.R."/>
            <person name="Richter M."/>
            <person name="Diez M.S."/>
            <person name="Solano J."/>
            <person name="Bargiela R."/>
            <person name="Golyshina O.V."/>
            <person name="Manteca A."/>
            <person name="Ramos J.L."/>
            <person name="Gallego J.R."/>
            <person name="Llorente I."/>
            <person name="Martins Dos Santos V.A."/>
            <person name="Jensen O.N."/>
            <person name="Pelaez A.I."/>
            <person name="Sanchez J."/>
            <person name="Ferrer M."/>
        </authorList>
    </citation>
    <scope>NUCLEOTIDE SEQUENCE</scope>
</reference>
<evidence type="ECO:0000256" key="2">
    <source>
        <dbReference type="ARBA" id="ARBA00012438"/>
    </source>
</evidence>
<comment type="caution">
    <text evidence="9">The sequence shown here is derived from an EMBL/GenBank/DDBJ whole genome shotgun (WGS) entry which is preliminary data.</text>
</comment>
<protein>
    <recommendedName>
        <fullName evidence="2">histidine kinase</fullName>
        <ecNumber evidence="2">2.7.13.3</ecNumber>
    </recommendedName>
</protein>
<accession>T0ZZ95</accession>
<evidence type="ECO:0000313" key="9">
    <source>
        <dbReference type="EMBL" id="EQD53566.1"/>
    </source>
</evidence>
<proteinExistence type="predicted"/>
<dbReference type="InterPro" id="IPR050351">
    <property type="entry name" value="BphY/WalK/GraS-like"/>
</dbReference>
<comment type="catalytic activity">
    <reaction evidence="1">
        <text>ATP + protein L-histidine = ADP + protein N-phospho-L-histidine.</text>
        <dbReference type="EC" id="2.7.13.3"/>
    </reaction>
</comment>
<name>T0ZZ95_9ZZZZ</name>
<evidence type="ECO:0000256" key="1">
    <source>
        <dbReference type="ARBA" id="ARBA00000085"/>
    </source>
</evidence>
<dbReference type="Pfam" id="PF02518">
    <property type="entry name" value="HATPase_c"/>
    <property type="match status" value="1"/>
</dbReference>
<dbReference type="Gene3D" id="3.30.565.10">
    <property type="entry name" value="Histidine kinase-like ATPase, C-terminal domain"/>
    <property type="match status" value="1"/>
</dbReference>
<dbReference type="GO" id="GO:0000156">
    <property type="term" value="F:phosphorelay response regulator activity"/>
    <property type="evidence" value="ECO:0007669"/>
    <property type="project" value="TreeGrafter"/>
</dbReference>
<keyword evidence="6" id="KW-0067">ATP-binding</keyword>
<evidence type="ECO:0000256" key="4">
    <source>
        <dbReference type="ARBA" id="ARBA00022741"/>
    </source>
</evidence>
<dbReference type="PANTHER" id="PTHR42878">
    <property type="entry name" value="TWO-COMPONENT HISTIDINE KINASE"/>
    <property type="match status" value="1"/>
</dbReference>
<keyword evidence="7" id="KW-0902">Two-component regulatory system</keyword>